<dbReference type="EMBL" id="KZ679010">
    <property type="protein sequence ID" value="PSS20114.1"/>
    <property type="molecule type" value="Genomic_DNA"/>
</dbReference>
<dbReference type="GeneID" id="36574648"/>
<reference evidence="2 3" key="1">
    <citation type="journal article" date="2018" name="New Phytol.">
        <title>Comparative genomics and transcriptomics depict ericoid mycorrhizal fungi as versatile saprotrophs and plant mutualists.</title>
        <authorList>
            <person name="Martino E."/>
            <person name="Morin E."/>
            <person name="Grelet G.A."/>
            <person name="Kuo A."/>
            <person name="Kohler A."/>
            <person name="Daghino S."/>
            <person name="Barry K.W."/>
            <person name="Cichocki N."/>
            <person name="Clum A."/>
            <person name="Dockter R.B."/>
            <person name="Hainaut M."/>
            <person name="Kuo R.C."/>
            <person name="LaButti K."/>
            <person name="Lindahl B.D."/>
            <person name="Lindquist E.A."/>
            <person name="Lipzen A."/>
            <person name="Khouja H.R."/>
            <person name="Magnuson J."/>
            <person name="Murat C."/>
            <person name="Ohm R.A."/>
            <person name="Singer S.W."/>
            <person name="Spatafora J.W."/>
            <person name="Wang M."/>
            <person name="Veneault-Fourrey C."/>
            <person name="Henrissat B."/>
            <person name="Grigoriev I.V."/>
            <person name="Martin F.M."/>
            <person name="Perotto S."/>
        </authorList>
    </citation>
    <scope>NUCLEOTIDE SEQUENCE [LARGE SCALE GENOMIC DNA]</scope>
    <source>
        <strain evidence="2 3">ATCC 22711</strain>
    </source>
</reference>
<keyword evidence="3" id="KW-1185">Reference proteome</keyword>
<keyword evidence="1" id="KW-0472">Membrane</keyword>
<keyword evidence="1" id="KW-1133">Transmembrane helix</keyword>
<dbReference type="InParanoid" id="A0A2T3B383"/>
<gene>
    <name evidence="2" type="ORF">M430DRAFT_34492</name>
</gene>
<dbReference type="RefSeq" id="XP_024721384.1">
    <property type="nucleotide sequence ID" value="XM_024866567.1"/>
</dbReference>
<dbReference type="Proteomes" id="UP000241818">
    <property type="component" value="Unassembled WGS sequence"/>
</dbReference>
<keyword evidence="1" id="KW-0812">Transmembrane</keyword>
<feature type="transmembrane region" description="Helical" evidence="1">
    <location>
        <begin position="14"/>
        <end position="36"/>
    </location>
</feature>
<organism evidence="2 3">
    <name type="scientific">Amorphotheca resinae ATCC 22711</name>
    <dbReference type="NCBI Taxonomy" id="857342"/>
    <lineage>
        <taxon>Eukaryota</taxon>
        <taxon>Fungi</taxon>
        <taxon>Dikarya</taxon>
        <taxon>Ascomycota</taxon>
        <taxon>Pezizomycotina</taxon>
        <taxon>Leotiomycetes</taxon>
        <taxon>Helotiales</taxon>
        <taxon>Amorphothecaceae</taxon>
        <taxon>Amorphotheca</taxon>
    </lineage>
</organism>
<proteinExistence type="predicted"/>
<name>A0A2T3B383_AMORE</name>
<evidence type="ECO:0000256" key="1">
    <source>
        <dbReference type="SAM" id="Phobius"/>
    </source>
</evidence>
<dbReference type="AlphaFoldDB" id="A0A2T3B383"/>
<protein>
    <submittedName>
        <fullName evidence="2">Uncharacterized protein</fullName>
    </submittedName>
</protein>
<accession>A0A2T3B383</accession>
<evidence type="ECO:0000313" key="2">
    <source>
        <dbReference type="EMBL" id="PSS20114.1"/>
    </source>
</evidence>
<evidence type="ECO:0000313" key="3">
    <source>
        <dbReference type="Proteomes" id="UP000241818"/>
    </source>
</evidence>
<sequence>MRTPSPVPQMGLELFLYTMVRTVMIVCILGDVDWIVGRRIRSRALLSSSFREVLFPVISSSRIPVCPLSLTRDPVECH</sequence>